<dbReference type="AlphaFoldDB" id="A0A1G6KCU7"/>
<reference evidence="2" key="1">
    <citation type="submission" date="2016-10" db="EMBL/GenBank/DDBJ databases">
        <authorList>
            <person name="Varghese N."/>
            <person name="Submissions S."/>
        </authorList>
    </citation>
    <scope>NUCLEOTIDE SEQUENCE [LARGE SCALE GENOMIC DNA]</scope>
    <source>
        <strain evidence="2">DSM 22619</strain>
    </source>
</reference>
<dbReference type="RefSeq" id="WP_090846108.1">
    <property type="nucleotide sequence ID" value="NZ_FMZL01000007.1"/>
</dbReference>
<keyword evidence="2" id="KW-1185">Reference proteome</keyword>
<dbReference type="EMBL" id="FMZL01000007">
    <property type="protein sequence ID" value="SDC28899.1"/>
    <property type="molecule type" value="Genomic_DNA"/>
</dbReference>
<evidence type="ECO:0000313" key="2">
    <source>
        <dbReference type="Proteomes" id="UP000198528"/>
    </source>
</evidence>
<dbReference type="Pfam" id="PF20095">
    <property type="entry name" value="DUF6485"/>
    <property type="match status" value="1"/>
</dbReference>
<accession>A0A1G6KCU7</accession>
<name>A0A1G6KCU7_9ACTN</name>
<protein>
    <submittedName>
        <fullName evidence="1">Uncharacterized protein</fullName>
    </submittedName>
</protein>
<proteinExistence type="predicted"/>
<gene>
    <name evidence="1" type="ORF">SAMN04487824_10783</name>
</gene>
<sequence>MADLGRHFCTCGDTRCPCNPNNPANLARGDFGCDACIRKNLALGEVPTCMFKNLGDTEGWDDWSVEGFARFVRLHPRGDEVRRDTAAQAKAFDEAHKA</sequence>
<dbReference type="Proteomes" id="UP000198528">
    <property type="component" value="Unassembled WGS sequence"/>
</dbReference>
<dbReference type="STRING" id="604330.SAMN04489857_1964"/>
<organism evidence="1 2">
    <name type="scientific">Parafannyhessea umbonata</name>
    <dbReference type="NCBI Taxonomy" id="604330"/>
    <lineage>
        <taxon>Bacteria</taxon>
        <taxon>Bacillati</taxon>
        <taxon>Actinomycetota</taxon>
        <taxon>Coriobacteriia</taxon>
        <taxon>Coriobacteriales</taxon>
        <taxon>Atopobiaceae</taxon>
        <taxon>Parafannyhessea</taxon>
    </lineage>
</organism>
<evidence type="ECO:0000313" key="1">
    <source>
        <dbReference type="EMBL" id="SDC28899.1"/>
    </source>
</evidence>